<dbReference type="GO" id="GO:0003677">
    <property type="term" value="F:DNA binding"/>
    <property type="evidence" value="ECO:0007669"/>
    <property type="project" value="UniProtKB-KW"/>
</dbReference>
<evidence type="ECO:0000256" key="1">
    <source>
        <dbReference type="ARBA" id="ARBA00022747"/>
    </source>
</evidence>
<dbReference type="Proteomes" id="UP000886058">
    <property type="component" value="Unassembled WGS sequence"/>
</dbReference>
<dbReference type="EMBL" id="DRSQ01000141">
    <property type="protein sequence ID" value="HHE32331.1"/>
    <property type="molecule type" value="Genomic_DNA"/>
</dbReference>
<evidence type="ECO:0008006" key="4">
    <source>
        <dbReference type="Google" id="ProtNLM"/>
    </source>
</evidence>
<protein>
    <recommendedName>
        <fullName evidence="4">Restriction endonuclease subunit S</fullName>
    </recommendedName>
</protein>
<organism evidence="3">
    <name type="scientific">Chlorobaculum parvum</name>
    <dbReference type="NCBI Taxonomy" id="274539"/>
    <lineage>
        <taxon>Bacteria</taxon>
        <taxon>Pseudomonadati</taxon>
        <taxon>Chlorobiota</taxon>
        <taxon>Chlorobiia</taxon>
        <taxon>Chlorobiales</taxon>
        <taxon>Chlorobiaceae</taxon>
        <taxon>Chlorobaculum</taxon>
    </lineage>
</organism>
<keyword evidence="2" id="KW-0238">DNA-binding</keyword>
<accession>A0A7C5DGV9</accession>
<reference evidence="3" key="1">
    <citation type="journal article" date="2020" name="mSystems">
        <title>Genome- and Community-Level Interaction Insights into Carbon Utilization and Element Cycling Functions of Hydrothermarchaeota in Hydrothermal Sediment.</title>
        <authorList>
            <person name="Zhou Z."/>
            <person name="Liu Y."/>
            <person name="Xu W."/>
            <person name="Pan J."/>
            <person name="Luo Z.H."/>
            <person name="Li M."/>
        </authorList>
    </citation>
    <scope>NUCLEOTIDE SEQUENCE [LARGE SCALE GENOMIC DNA]</scope>
    <source>
        <strain evidence="3">HyVt-633</strain>
    </source>
</reference>
<dbReference type="InterPro" id="IPR044946">
    <property type="entry name" value="Restrct_endonuc_typeI_TRD_sf"/>
</dbReference>
<keyword evidence="1" id="KW-0680">Restriction system</keyword>
<dbReference type="GO" id="GO:0009307">
    <property type="term" value="P:DNA restriction-modification system"/>
    <property type="evidence" value="ECO:0007669"/>
    <property type="project" value="UniProtKB-KW"/>
</dbReference>
<sequence length="72" mass="8531">MRHPAYPEYKESGVQWLGNVPEHWEVKRLKTSATYKVSNVDKVPKEDELSVRLCNYTDVYYHDNITPDMNLM</sequence>
<comment type="caution">
    <text evidence="3">The sequence shown here is derived from an EMBL/GenBank/DDBJ whole genome shotgun (WGS) entry which is preliminary data.</text>
</comment>
<name>A0A7C5DGV9_9CHLB</name>
<dbReference type="AlphaFoldDB" id="A0A7C5DGV9"/>
<evidence type="ECO:0000313" key="3">
    <source>
        <dbReference type="EMBL" id="HHE32331.1"/>
    </source>
</evidence>
<gene>
    <name evidence="3" type="ORF">ENL07_06820</name>
</gene>
<dbReference type="Gene3D" id="3.90.220.20">
    <property type="entry name" value="DNA methylase specificity domains"/>
    <property type="match status" value="1"/>
</dbReference>
<evidence type="ECO:0000256" key="2">
    <source>
        <dbReference type="ARBA" id="ARBA00023125"/>
    </source>
</evidence>
<proteinExistence type="predicted"/>
<dbReference type="SUPFAM" id="SSF116734">
    <property type="entry name" value="DNA methylase specificity domain"/>
    <property type="match status" value="1"/>
</dbReference>
<dbReference type="Gene3D" id="1.10.287.1120">
    <property type="entry name" value="Bipartite methylase S protein"/>
    <property type="match status" value="1"/>
</dbReference>